<keyword evidence="3" id="KW-1185">Reference proteome</keyword>
<dbReference type="SUPFAM" id="SSF55729">
    <property type="entry name" value="Acyl-CoA N-acyltransferases (Nat)"/>
    <property type="match status" value="1"/>
</dbReference>
<dbReference type="AlphaFoldDB" id="A0A1C5JPW6"/>
<dbReference type="Proteomes" id="UP000198221">
    <property type="component" value="Chromosome I"/>
</dbReference>
<reference evidence="3" key="1">
    <citation type="submission" date="2016-06" db="EMBL/GenBank/DDBJ databases">
        <authorList>
            <person name="Varghese N."/>
            <person name="Submissions Spin"/>
        </authorList>
    </citation>
    <scope>NUCLEOTIDE SEQUENCE [LARGE SCALE GENOMIC DNA]</scope>
    <source>
        <strain evidence="3">DSM 43819</strain>
    </source>
</reference>
<organism evidence="2 3">
    <name type="scientific">Micromonospora inositola</name>
    <dbReference type="NCBI Taxonomy" id="47865"/>
    <lineage>
        <taxon>Bacteria</taxon>
        <taxon>Bacillati</taxon>
        <taxon>Actinomycetota</taxon>
        <taxon>Actinomycetes</taxon>
        <taxon>Micromonosporales</taxon>
        <taxon>Micromonosporaceae</taxon>
        <taxon>Micromonospora</taxon>
    </lineage>
</organism>
<name>A0A1C5JPW6_9ACTN</name>
<gene>
    <name evidence="2" type="ORF">GA0070613_5105</name>
</gene>
<protein>
    <submittedName>
        <fullName evidence="2">Protein N-acetyltransferase, RimJ/RimL family</fullName>
    </submittedName>
</protein>
<evidence type="ECO:0000313" key="3">
    <source>
        <dbReference type="Proteomes" id="UP000198221"/>
    </source>
</evidence>
<evidence type="ECO:0000313" key="2">
    <source>
        <dbReference type="EMBL" id="SCG72558.1"/>
    </source>
</evidence>
<dbReference type="InterPro" id="IPR051531">
    <property type="entry name" value="N-acetyltransferase"/>
</dbReference>
<dbReference type="InterPro" id="IPR000182">
    <property type="entry name" value="GNAT_dom"/>
</dbReference>
<dbReference type="PANTHER" id="PTHR43792:SF1">
    <property type="entry name" value="N-ACETYLTRANSFERASE DOMAIN-CONTAINING PROTEIN"/>
    <property type="match status" value="1"/>
</dbReference>
<dbReference type="EMBL" id="LT607754">
    <property type="protein sequence ID" value="SCG72558.1"/>
    <property type="molecule type" value="Genomic_DNA"/>
</dbReference>
<dbReference type="Pfam" id="PF13302">
    <property type="entry name" value="Acetyltransf_3"/>
    <property type="match status" value="1"/>
</dbReference>
<keyword evidence="2" id="KW-0808">Transferase</keyword>
<dbReference type="PANTHER" id="PTHR43792">
    <property type="entry name" value="GNAT FAMILY, PUTATIVE (AFU_ORTHOLOGUE AFUA_3G00765)-RELATED-RELATED"/>
    <property type="match status" value="1"/>
</dbReference>
<dbReference type="Gene3D" id="3.40.630.30">
    <property type="match status" value="1"/>
</dbReference>
<feature type="domain" description="N-acetyltransferase" evidence="1">
    <location>
        <begin position="14"/>
        <end position="181"/>
    </location>
</feature>
<sequence>MCEGGSGDEELLTVRLRLVRPSAADVPTILALHRDPLACAHNPSDMLADPDEAAERQRGWDGHWRRHGFGYWSVRWGDADPGDAPIGFCGLKVMRLHGGEVLNLFYRLDPAVWGGGVASEAAAAVVGWAAARAPGRPVVARVRAANVASARVARRVGLRRAPQLDAEGEDGLDEVYCSPWPA</sequence>
<accession>A0A1C5JPW6</accession>
<proteinExistence type="predicted"/>
<evidence type="ECO:0000259" key="1">
    <source>
        <dbReference type="PROSITE" id="PS51186"/>
    </source>
</evidence>
<dbReference type="GO" id="GO:0016747">
    <property type="term" value="F:acyltransferase activity, transferring groups other than amino-acyl groups"/>
    <property type="evidence" value="ECO:0007669"/>
    <property type="project" value="InterPro"/>
</dbReference>
<dbReference type="InterPro" id="IPR016181">
    <property type="entry name" value="Acyl_CoA_acyltransferase"/>
</dbReference>
<dbReference type="RefSeq" id="WP_231929455.1">
    <property type="nucleotide sequence ID" value="NZ_LT607754.1"/>
</dbReference>
<dbReference type="PROSITE" id="PS51186">
    <property type="entry name" value="GNAT"/>
    <property type="match status" value="1"/>
</dbReference>